<dbReference type="RefSeq" id="XP_041299844.1">
    <property type="nucleotide sequence ID" value="XM_041430033.1"/>
</dbReference>
<dbReference type="Proteomes" id="UP000823399">
    <property type="component" value="Unassembled WGS sequence"/>
</dbReference>
<name>A0A9P7FMR5_9AGAM</name>
<feature type="non-terminal residue" evidence="1">
    <location>
        <position position="53"/>
    </location>
</feature>
<evidence type="ECO:0000313" key="1">
    <source>
        <dbReference type="EMBL" id="KAG2120468.1"/>
    </source>
</evidence>
<dbReference type="OrthoDB" id="2748837at2759"/>
<evidence type="ECO:0000313" key="2">
    <source>
        <dbReference type="Proteomes" id="UP000823399"/>
    </source>
</evidence>
<reference evidence="1" key="1">
    <citation type="journal article" date="2020" name="New Phytol.">
        <title>Comparative genomics reveals dynamic genome evolution in host specialist ectomycorrhizal fungi.</title>
        <authorList>
            <person name="Lofgren L.A."/>
            <person name="Nguyen N.H."/>
            <person name="Vilgalys R."/>
            <person name="Ruytinx J."/>
            <person name="Liao H.L."/>
            <person name="Branco S."/>
            <person name="Kuo A."/>
            <person name="LaButti K."/>
            <person name="Lipzen A."/>
            <person name="Andreopoulos W."/>
            <person name="Pangilinan J."/>
            <person name="Riley R."/>
            <person name="Hundley H."/>
            <person name="Na H."/>
            <person name="Barry K."/>
            <person name="Grigoriev I.V."/>
            <person name="Stajich J.E."/>
            <person name="Kennedy P.G."/>
        </authorList>
    </citation>
    <scope>NUCLEOTIDE SEQUENCE</scope>
    <source>
        <strain evidence="1">FC423</strain>
    </source>
</reference>
<protein>
    <submittedName>
        <fullName evidence="1">Uncharacterized protein</fullName>
    </submittedName>
</protein>
<comment type="caution">
    <text evidence="1">The sequence shown here is derived from an EMBL/GenBank/DDBJ whole genome shotgun (WGS) entry which is preliminary data.</text>
</comment>
<dbReference type="EMBL" id="JABBWM010000001">
    <property type="protein sequence ID" value="KAG2120468.1"/>
    <property type="molecule type" value="Genomic_DNA"/>
</dbReference>
<dbReference type="GeneID" id="64692292"/>
<keyword evidence="2" id="KW-1185">Reference proteome</keyword>
<proteinExistence type="predicted"/>
<dbReference type="AlphaFoldDB" id="A0A9P7FMR5"/>
<gene>
    <name evidence="1" type="ORF">F5147DRAFT_527821</name>
</gene>
<sequence>KILAVTCDNALNNTVMIDELSTALPDFGRKASHTRCFLHTVNLVAKSLLHEFE</sequence>
<organism evidence="1 2">
    <name type="scientific">Suillus discolor</name>
    <dbReference type="NCBI Taxonomy" id="1912936"/>
    <lineage>
        <taxon>Eukaryota</taxon>
        <taxon>Fungi</taxon>
        <taxon>Dikarya</taxon>
        <taxon>Basidiomycota</taxon>
        <taxon>Agaricomycotina</taxon>
        <taxon>Agaricomycetes</taxon>
        <taxon>Agaricomycetidae</taxon>
        <taxon>Boletales</taxon>
        <taxon>Suillineae</taxon>
        <taxon>Suillaceae</taxon>
        <taxon>Suillus</taxon>
    </lineage>
</organism>
<accession>A0A9P7FMR5</accession>
<feature type="non-terminal residue" evidence="1">
    <location>
        <position position="1"/>
    </location>
</feature>